<accession>A0A0C2K7C2</accession>
<keyword evidence="3" id="KW-1185">Reference proteome</keyword>
<feature type="region of interest" description="Disordered" evidence="1">
    <location>
        <begin position="33"/>
        <end position="61"/>
    </location>
</feature>
<proteinExistence type="predicted"/>
<comment type="caution">
    <text evidence="2">The sequence shown here is derived from an EMBL/GenBank/DDBJ whole genome shotgun (WGS) entry which is preliminary data.</text>
</comment>
<organism evidence="2 3">
    <name type="scientific">Vibrio renipiscarius</name>
    <dbReference type="NCBI Taxonomy" id="1461322"/>
    <lineage>
        <taxon>Bacteria</taxon>
        <taxon>Pseudomonadati</taxon>
        <taxon>Pseudomonadota</taxon>
        <taxon>Gammaproteobacteria</taxon>
        <taxon>Vibrionales</taxon>
        <taxon>Vibrionaceae</taxon>
        <taxon>Vibrio</taxon>
    </lineage>
</organism>
<protein>
    <submittedName>
        <fullName evidence="2">Uncharacterized protein</fullName>
    </submittedName>
</protein>
<evidence type="ECO:0000313" key="2">
    <source>
        <dbReference type="EMBL" id="KII76546.1"/>
    </source>
</evidence>
<evidence type="ECO:0000313" key="3">
    <source>
        <dbReference type="Proteomes" id="UP000031672"/>
    </source>
</evidence>
<dbReference type="EMBL" id="JTKH01000024">
    <property type="protein sequence ID" value="KII76546.1"/>
    <property type="molecule type" value="Genomic_DNA"/>
</dbReference>
<evidence type="ECO:0000256" key="1">
    <source>
        <dbReference type="SAM" id="MobiDB-lite"/>
    </source>
</evidence>
<dbReference type="AlphaFoldDB" id="A0A0C2K7C2"/>
<name>A0A0C2K7C2_9VIBR</name>
<dbReference type="STRING" id="1461322.OJ16_17325"/>
<accession>A0A0C2NA74</accession>
<dbReference type="Proteomes" id="UP000031672">
    <property type="component" value="Unassembled WGS sequence"/>
</dbReference>
<reference evidence="2 3" key="1">
    <citation type="submission" date="2014-11" db="EMBL/GenBank/DDBJ databases">
        <title>Draft Genome Sequence of Vibrio piscirenalis strains CECT 8603T and CECT 8604, two marine Gammaproteobacterium isolated from cultured gilthead sea bream (Sparus aurata).</title>
        <authorList>
            <person name="Arahal D.R."/>
            <person name="Rodrigo-Torres L."/>
            <person name="Lucena T."/>
            <person name="Pujalte M.J."/>
        </authorList>
    </citation>
    <scope>NUCLEOTIDE SEQUENCE [LARGE SCALE GENOMIC DNA]</scope>
    <source>
        <strain evidence="2 3">DCR 1-4-2</strain>
    </source>
</reference>
<sequence>MAFCTTYSYANFEYFPLRRKIKPKKQQTQVEFAHERAGNKSNPRLENPFMVRGRGKGVGSQ</sequence>
<gene>
    <name evidence="2" type="ORF">OJ16_17325</name>
</gene>